<feature type="domain" description="Glycosyl hydrolase 94 supersandwich" evidence="4">
    <location>
        <begin position="1927"/>
        <end position="2196"/>
    </location>
</feature>
<dbReference type="InterPro" id="IPR010383">
    <property type="entry name" value="Glyco_hydrolase_94_b-supersand"/>
</dbReference>
<evidence type="ECO:0000256" key="2">
    <source>
        <dbReference type="ARBA" id="ARBA00022679"/>
    </source>
</evidence>
<dbReference type="InterPro" id="IPR037824">
    <property type="entry name" value="GH94N_2_NdvB"/>
</dbReference>
<sequence>MLRLALIENLRRLATQIAIDMTYKKLAEYWADEMIRTAEEDPKNLVVVIADMARSKPPMVGPFVAELTRKLQGKGSALSLPLTWIEQHVSETGISSNELVGLENQKQASDQVSISNSISSLRFLGANDWRDFVEATSVVEHILVQDPAGVYSAMDFFTRDRYRHAVEKIAKGSCYAEEDIAARAVQLAKEGVERNDVDERTKHVGYYLVDKGAYILEKYAGMKHSFRDSLKRIFNRIPLITYVGSILALTALLSWPLLNNAHSESIDTWQYILASLLIVVGTSQLALHFTNWIATLIVKPSLLPRLNFSKGIPETEATMVVIPTMLGNMADIDHLLESLEVRFLANRDAHLYFALLTDFKDAKEETLPTDALLMQEAEDRIIELNKKYGSENNGFFYLFHRPRKYNPNDKIWMGYERKRGKLAELNGLLRGHGRDNFSLIVGDETVFPTIKYIITLDTDTKLPRDTAWKMIGTLAHPLNRAIYPEKKQRIVHGYTILQPRVSNSLPAPGSSLYARIHGNEPGTDPYTRVISDVYQDLFQEGSFIGKGIYEIDAFERVLSNRFPDNRILSHDLLEGCYSRSGLVSDVQLYEEYPSSYAADMQRRHRWIRGDWQIANWFLPFVPKREKGLVANPLSALSKWKIFDNLRRSLVPLALTLLLLYGWLFSNAAWFWTLAVLFIIGLPAAVILCWNLIWKPKDVIFMQHLIYTVKAAKDHFTQHAIDFIFLPYEAFTNLDAILRTAWRMWFSHKKLLEWNPSGSAPKTNGIAGSVKKMWFVPLLAMVLFFYFTTYAPLVLFSALPVLILWFISPFISWWISMTSAVKNAKLSDEHEIFLHKLSRKTWAFFERFMGEEDNWLPPDNYQEEPVERIAHRTSPTNMGLVLLSNLSAYDFRYITASQFLERTTNTISTMQRMERYRGHFYNWYDTVTLQPPHPRYISTVDSGNLAGHLLTLKQGLIALPHEKIIHSDVFDGILDTARVLAEKAPGNLHAERLRDEIVHLCANKPKGLIAIKFLLDKLLSACNHMSFEIKPDNEDPAYEWLQKITSHIQTTINDLVSFLPWLLIAVPAKFSDAFSLISVAPTFYELAKIEEFLLPRISSFYKEENTKEEEQWLDQFRIHLIQGSQRAKEFILITQRLTQQCIELSTMDYDFLYDRSQHLLSIGYNLEEQKKDNSYYDLLASEARLTTFVGIAQGKLPQESWFALGRQLTNAGTTPLLLSWSGSMFEYLMPMLVMPSYENTLLDETTKGIVEKQIEYGRKRGVPWGISESGYNLVDANLNYQYHAFGVPGTGFKRGLGEDLVIAPYATEMSLMVNPTEACRNLKVLQKEGFEGDYGFYEAVDYTQSRLPRRQSNVVVRSYMVHHKGMGFLAMAYCLLDQPMQKRFEAEVQFKATLLILQERVPRITSFYSPMVHIADAGISAGSDTSMRVITTPHTPVPEVQLLSNGRFHSMVTNAGGGYSRWKDIAVTRWREDATCDNWGTFCFIRDLDTNLSWSTAYQPTLKQGDNYEAVFSQGRAEFRRRDHSIETHTEVVVSPEDDVELRRVHITNRSRKRMTIEVTSYAEVVLAPEAADSSHPAFSNLFVQTEIVPQRQAIVCTRRPRSAGAQMPWMFHLMKVHDAEVINVAYETDRSKFIGRGNSIHHPISIDKKEPLSGTAGFVLDPVVAIQYRIVIEPQQTTTIDMLIGVGETKEICDGMVEKYQDRHMANRALELAWTHSQVILRQIDAREEEAQLYGRLASSIIFMNPAMRIDPAIILKNHRGQSGLWGYAISGDVPIVLLQIEDSSNIELAQQMIQAHAYWRLKGLIVDLVIWNEDHGGYRQTLQNQLLGLIASGISANVKEQPGGIFIRSADQVSNEDRILFQTVARIVISGSNGTLEEQVNRRSKLKGLIPYFSPTKFHATVATTVEPPKDLLFFNGTGGFSKDGKEYIITTTPNKRTPAPWINVLANPHFGTIISESGQSYTWVENAHEFRLTPWQNDPVSDKAGETYYLRDEESGRFWSPMPLPQRGKAPYITRHGFGYSVFEYSEDGIYSTVTVFVDTNDSIKFIALKLNNQSGRPRRLSATGYMEWVLGDLKSKYQMHVITEVDAGTGAILAKNDYNTALENRVAFFDVSETNRFYTADRTEFIGRNGTLANPEGMNKARLSGKTGAGLDPCAVLQVVFDLQEDGEKEIVFRLGTGRDANDAKALIKKYKDGNAVTNVLARVKEYWNKTLNVVQIETPDPALNVLANGWLIYQTNACRIWGRSGFYQSGGAFGYRDQLQDMLALLHSHPDLVREHILLCASRQFKEGDVQHWWHPPAGRGVRTTCSDDFLWLAFVTARYVTATGDTGILDASANYLEGRLLNVDEESYYDLPIRSDQSSTLYEHCIRAIENGMRYGVHGLPLMGSGDWNDGMDKVGEHGKGESVWLAFFLYDILKRFSVLAKIKGDDAFVEKCSNTAHALKKSIEEHAWDGNWYRRAYFDDGTPLGSVQNDECRIDSLPQSWSVLSGAGDEERSATAMASAEKYLVKKDMGIIQLFDPPFDKSGMNPGYIKGYVPGVRENGGQYTHAAIWLTMAFAKMGNRERAWELIRMINPINHSLDDANMHTYKVEPYVVAADVYGVAQHKGRGGWTWYTGSAGWMYQLVIEHFIGLNKEGDQLYFAPSVPENWGPFKVKYKYMDTQYEITVHPGKKESRIVLDGVTQDTARITLVNDGQTHTVEMIQD</sequence>
<feature type="domain" description="Glycosyl hydrolase 94 supersandwich" evidence="4">
    <location>
        <begin position="1426"/>
        <end position="1702"/>
    </location>
</feature>
<keyword evidence="3" id="KW-0812">Transmembrane</keyword>
<dbReference type="InterPro" id="IPR037018">
    <property type="entry name" value="GH65_N"/>
</dbReference>
<feature type="transmembrane region" description="Helical" evidence="3">
    <location>
        <begin position="645"/>
        <end position="663"/>
    </location>
</feature>
<dbReference type="CDD" id="cd11753">
    <property type="entry name" value="GH94N_ChvB_NdvB_2_like"/>
    <property type="match status" value="1"/>
</dbReference>
<dbReference type="SUPFAM" id="SSF74650">
    <property type="entry name" value="Galactose mutarotase-like"/>
    <property type="match status" value="2"/>
</dbReference>
<evidence type="ECO:0000313" key="7">
    <source>
        <dbReference type="EMBL" id="NCI50516.1"/>
    </source>
</evidence>
<evidence type="ECO:0000256" key="3">
    <source>
        <dbReference type="SAM" id="Phobius"/>
    </source>
</evidence>
<dbReference type="Pfam" id="PF10091">
    <property type="entry name" value="Glycoamylase"/>
    <property type="match status" value="1"/>
</dbReference>
<dbReference type="EMBL" id="JAACJS010000015">
    <property type="protein sequence ID" value="NCI50516.1"/>
    <property type="molecule type" value="Genomic_DNA"/>
</dbReference>
<feature type="transmembrane region" description="Helical" evidence="3">
    <location>
        <begin position="773"/>
        <end position="806"/>
    </location>
</feature>
<dbReference type="SUPFAM" id="SSF48208">
    <property type="entry name" value="Six-hairpin glycosidases"/>
    <property type="match status" value="1"/>
</dbReference>
<reference evidence="7 8" key="1">
    <citation type="submission" date="2020-01" db="EMBL/GenBank/DDBJ databases">
        <title>Genome analysis.</title>
        <authorList>
            <person name="Wu S."/>
            <person name="Wang G."/>
        </authorList>
    </citation>
    <scope>NUCLEOTIDE SEQUENCE [LARGE SCALE GENOMIC DNA]</scope>
    <source>
        <strain evidence="7 8">SYL130</strain>
    </source>
</reference>
<evidence type="ECO:0000259" key="6">
    <source>
        <dbReference type="Pfam" id="PF17167"/>
    </source>
</evidence>
<evidence type="ECO:0000259" key="4">
    <source>
        <dbReference type="Pfam" id="PF06165"/>
    </source>
</evidence>
<dbReference type="Pfam" id="PF17167">
    <property type="entry name" value="Glyco_hydro_94"/>
    <property type="match status" value="1"/>
</dbReference>
<dbReference type="InterPro" id="IPR008928">
    <property type="entry name" value="6-hairpin_glycosidase_sf"/>
</dbReference>
<dbReference type="Gene3D" id="1.50.10.140">
    <property type="match status" value="2"/>
</dbReference>
<keyword evidence="2" id="KW-0808">Transferase</keyword>
<evidence type="ECO:0000259" key="5">
    <source>
        <dbReference type="Pfam" id="PF10091"/>
    </source>
</evidence>
<dbReference type="SMART" id="SM01068">
    <property type="entry name" value="CBM_X"/>
    <property type="match status" value="2"/>
</dbReference>
<dbReference type="PANTHER" id="PTHR37469">
    <property type="entry name" value="CELLOBIONIC ACID PHOSPHORYLASE-RELATED"/>
    <property type="match status" value="1"/>
</dbReference>
<feature type="transmembrane region" description="Helical" evidence="3">
    <location>
        <begin position="270"/>
        <end position="298"/>
    </location>
</feature>
<name>A0ABW9ZTQ6_9BACT</name>
<gene>
    <name evidence="7" type="ORF">GWC95_11320</name>
</gene>
<comment type="caution">
    <text evidence="7">The sequence shown here is derived from an EMBL/GenBank/DDBJ whole genome shotgun (WGS) entry which is preliminary data.</text>
</comment>
<dbReference type="CDD" id="cd11756">
    <property type="entry name" value="GH94N_ChvB_NdvB_1_like"/>
    <property type="match status" value="1"/>
</dbReference>
<dbReference type="Gene3D" id="2.70.98.40">
    <property type="entry name" value="Glycoside hydrolase, family 65, N-terminal domain"/>
    <property type="match status" value="2"/>
</dbReference>
<dbReference type="InterPro" id="IPR033432">
    <property type="entry name" value="GH94_catalytic"/>
</dbReference>
<keyword evidence="3" id="KW-0472">Membrane</keyword>
<keyword evidence="1" id="KW-0328">Glycosyltransferase</keyword>
<evidence type="ECO:0000256" key="1">
    <source>
        <dbReference type="ARBA" id="ARBA00022676"/>
    </source>
</evidence>
<feature type="transmembrane region" description="Helical" evidence="3">
    <location>
        <begin position="669"/>
        <end position="692"/>
    </location>
</feature>
<feature type="domain" description="Glycoamylase-like" evidence="5">
    <location>
        <begin position="1174"/>
        <end position="1370"/>
    </location>
</feature>
<dbReference type="InterPro" id="IPR011013">
    <property type="entry name" value="Gal_mutarotase_sf_dom"/>
</dbReference>
<dbReference type="Gene3D" id="1.50.10.10">
    <property type="match status" value="1"/>
</dbReference>
<dbReference type="InterPro" id="IPR052047">
    <property type="entry name" value="GH94_Enzymes"/>
</dbReference>
<evidence type="ECO:0000313" key="8">
    <source>
        <dbReference type="Proteomes" id="UP000753802"/>
    </source>
</evidence>
<proteinExistence type="predicted"/>
<feature type="domain" description="Glycosyl hydrolase 94 catalytic" evidence="6">
    <location>
        <begin position="2210"/>
        <end position="2634"/>
    </location>
</feature>
<dbReference type="Pfam" id="PF06165">
    <property type="entry name" value="GH94_b-supersand"/>
    <property type="match status" value="2"/>
</dbReference>
<organism evidence="7 8">
    <name type="scientific">Sediminibacterium roseum</name>
    <dbReference type="NCBI Taxonomy" id="1978412"/>
    <lineage>
        <taxon>Bacteria</taxon>
        <taxon>Pseudomonadati</taxon>
        <taxon>Bacteroidota</taxon>
        <taxon>Chitinophagia</taxon>
        <taxon>Chitinophagales</taxon>
        <taxon>Chitinophagaceae</taxon>
        <taxon>Sediminibacterium</taxon>
    </lineage>
</organism>
<dbReference type="Proteomes" id="UP000753802">
    <property type="component" value="Unassembled WGS sequence"/>
</dbReference>
<dbReference type="Gene3D" id="2.60.420.10">
    <property type="entry name" value="Maltose phosphorylase, domain 3"/>
    <property type="match status" value="1"/>
</dbReference>
<dbReference type="PANTHER" id="PTHR37469:SF2">
    <property type="entry name" value="CELLOBIONIC ACID PHOSPHORYLASE"/>
    <property type="match status" value="1"/>
</dbReference>
<dbReference type="InterPro" id="IPR037820">
    <property type="entry name" value="GH94N_NdvB"/>
</dbReference>
<accession>A0ABW9ZTQ6</accession>
<dbReference type="InterPro" id="IPR019282">
    <property type="entry name" value="Glycoamylase-like_cons_dom"/>
</dbReference>
<dbReference type="InterPro" id="IPR012341">
    <property type="entry name" value="6hp_glycosidase-like_sf"/>
</dbReference>
<feature type="transmembrane region" description="Helical" evidence="3">
    <location>
        <begin position="239"/>
        <end position="258"/>
    </location>
</feature>
<protein>
    <submittedName>
        <fullName evidence="7">Cyclic beta 1-2 glucan synthetase</fullName>
    </submittedName>
</protein>
<keyword evidence="3" id="KW-1133">Transmembrane helix</keyword>
<keyword evidence="8" id="KW-1185">Reference proteome</keyword>